<feature type="domain" description="Fungal STAND N-terminal Goodbye" evidence="2">
    <location>
        <begin position="31"/>
        <end position="155"/>
    </location>
</feature>
<dbReference type="Pfam" id="PF17109">
    <property type="entry name" value="Goodbye"/>
    <property type="match status" value="1"/>
</dbReference>
<evidence type="ECO:0000256" key="1">
    <source>
        <dbReference type="SAM" id="MobiDB-lite"/>
    </source>
</evidence>
<feature type="compositionally biased region" description="Low complexity" evidence="1">
    <location>
        <begin position="8"/>
        <end position="24"/>
    </location>
</feature>
<sequence>MSQNKGQSPVPSSSSKTPATAPSSSNFKAVFEKALKAYNKKINQDLTAHPLAIQLQPCDSPATILTILQEQVDQFKQSRGADERLQKWLNPTINVLYAFSQTLGEGIGLVFSPAKVIFAGAGVLLMAAKEVEASQEIIIDIFERIENFFRRLEVYIEVPPTPAMADMMVKIMVEMLDILGTATKEMKQSRARKFLKKVAGISKLEDGLKKLDKMTNEEARMANAEVLKIAHDIKKKVEGVDENIKVVDEKVQTIINDGKEVATEAKLVMQTTSHNVGDIKRVQLLKSLREWQSPSDPSTNHVIASDRQHDGTAEWFCKGNIFEEWKTTGSLL</sequence>
<evidence type="ECO:0000313" key="3">
    <source>
        <dbReference type="EMBL" id="KAH8980410.1"/>
    </source>
</evidence>
<accession>A0AAD4L7T8</accession>
<name>A0AAD4L7T8_9AGAM</name>
<dbReference type="Proteomes" id="UP001201163">
    <property type="component" value="Unassembled WGS sequence"/>
</dbReference>
<organism evidence="3 4">
    <name type="scientific">Lactarius akahatsu</name>
    <dbReference type="NCBI Taxonomy" id="416441"/>
    <lineage>
        <taxon>Eukaryota</taxon>
        <taxon>Fungi</taxon>
        <taxon>Dikarya</taxon>
        <taxon>Basidiomycota</taxon>
        <taxon>Agaricomycotina</taxon>
        <taxon>Agaricomycetes</taxon>
        <taxon>Russulales</taxon>
        <taxon>Russulaceae</taxon>
        <taxon>Lactarius</taxon>
    </lineage>
</organism>
<dbReference type="InterPro" id="IPR031350">
    <property type="entry name" value="Goodbye_dom"/>
</dbReference>
<keyword evidence="4" id="KW-1185">Reference proteome</keyword>
<dbReference type="EMBL" id="JAKELL010000136">
    <property type="protein sequence ID" value="KAH8980410.1"/>
    <property type="molecule type" value="Genomic_DNA"/>
</dbReference>
<dbReference type="AlphaFoldDB" id="A0AAD4L7T8"/>
<evidence type="ECO:0000259" key="2">
    <source>
        <dbReference type="Pfam" id="PF17109"/>
    </source>
</evidence>
<evidence type="ECO:0000313" key="4">
    <source>
        <dbReference type="Proteomes" id="UP001201163"/>
    </source>
</evidence>
<protein>
    <recommendedName>
        <fullName evidence="2">Fungal STAND N-terminal Goodbye domain-containing protein</fullName>
    </recommendedName>
</protein>
<comment type="caution">
    <text evidence="3">The sequence shown here is derived from an EMBL/GenBank/DDBJ whole genome shotgun (WGS) entry which is preliminary data.</text>
</comment>
<gene>
    <name evidence="3" type="ORF">EDB92DRAFT_1900810</name>
</gene>
<feature type="region of interest" description="Disordered" evidence="1">
    <location>
        <begin position="1"/>
        <end position="24"/>
    </location>
</feature>
<proteinExistence type="predicted"/>
<reference evidence="3" key="1">
    <citation type="submission" date="2022-01" db="EMBL/GenBank/DDBJ databases">
        <title>Comparative genomics reveals a dynamic genome evolution in the ectomycorrhizal milk-cap (Lactarius) mushrooms.</title>
        <authorList>
            <consortium name="DOE Joint Genome Institute"/>
            <person name="Lebreton A."/>
            <person name="Tang N."/>
            <person name="Kuo A."/>
            <person name="LaButti K."/>
            <person name="Drula E."/>
            <person name="Barry K."/>
            <person name="Clum A."/>
            <person name="Lipzen A."/>
            <person name="Mousain D."/>
            <person name="Ng V."/>
            <person name="Wang R."/>
            <person name="Wang X."/>
            <person name="Dai Y."/>
            <person name="Henrissat B."/>
            <person name="Grigoriev I.V."/>
            <person name="Guerin-Laguette A."/>
            <person name="Yu F."/>
            <person name="Martin F.M."/>
        </authorList>
    </citation>
    <scope>NUCLEOTIDE SEQUENCE</scope>
    <source>
        <strain evidence="3">QP</strain>
    </source>
</reference>